<dbReference type="EMBL" id="JACYTR010000067">
    <property type="protein sequence ID" value="MBD8527835.1"/>
    <property type="molecule type" value="Genomic_DNA"/>
</dbReference>
<name>A0AAW3ZNW7_9GAMM</name>
<dbReference type="AlphaFoldDB" id="A0AAW3ZNW7"/>
<evidence type="ECO:0000313" key="2">
    <source>
        <dbReference type="Proteomes" id="UP000613768"/>
    </source>
</evidence>
<proteinExistence type="predicted"/>
<gene>
    <name evidence="1" type="ORF">IFO71_18980</name>
</gene>
<dbReference type="Proteomes" id="UP000613768">
    <property type="component" value="Unassembled WGS sequence"/>
</dbReference>
<accession>A0AAW3ZNW7</accession>
<evidence type="ECO:0000313" key="1">
    <source>
        <dbReference type="EMBL" id="MBD8527835.1"/>
    </source>
</evidence>
<comment type="caution">
    <text evidence="1">The sequence shown here is derived from an EMBL/GenBank/DDBJ whole genome shotgun (WGS) entry which is preliminary data.</text>
</comment>
<protein>
    <recommendedName>
        <fullName evidence="3">PemK-like, MazF-like toxin of type II toxin-antitoxin system</fullName>
    </recommendedName>
</protein>
<evidence type="ECO:0008006" key="3">
    <source>
        <dbReference type="Google" id="ProtNLM"/>
    </source>
</evidence>
<reference evidence="1 2" key="1">
    <citation type="submission" date="2020-09" db="EMBL/GenBank/DDBJ databases">
        <title>Pseudoxanthomonas sp. CAU 1598 isolated from sand of Yaerae Beach.</title>
        <authorList>
            <person name="Kim W."/>
        </authorList>
    </citation>
    <scope>NUCLEOTIDE SEQUENCE [LARGE SCALE GENOMIC DNA]</scope>
    <source>
        <strain evidence="1 2">CAU 1598</strain>
    </source>
</reference>
<keyword evidence="2" id="KW-1185">Reference proteome</keyword>
<dbReference type="RefSeq" id="WP_192031257.1">
    <property type="nucleotide sequence ID" value="NZ_JACYTR010000067.1"/>
</dbReference>
<sequence>MQVGCIYHHNAFYADRDSGELLGKYLLILALPAGGDVVFRVLTSRHADLRPPGCHHGAPYPGFALGVPGGELAKPTWVDLREQDDYDLEVFRGRTTKGLIRPVRQLNDTLLRAVLECAAGADDTTPRQERHMRDAMAALGS</sequence>
<organism evidence="1 2">
    <name type="scientific">Pseudomarimonas arenosa</name>
    <dbReference type="NCBI Taxonomy" id="2774145"/>
    <lineage>
        <taxon>Bacteria</taxon>
        <taxon>Pseudomonadati</taxon>
        <taxon>Pseudomonadota</taxon>
        <taxon>Gammaproteobacteria</taxon>
        <taxon>Lysobacterales</taxon>
        <taxon>Lysobacteraceae</taxon>
        <taxon>Pseudomarimonas</taxon>
    </lineage>
</organism>